<dbReference type="OrthoDB" id="234808at2"/>
<feature type="region of interest" description="Disordered" evidence="1">
    <location>
        <begin position="738"/>
        <end position="767"/>
    </location>
</feature>
<dbReference type="Gene3D" id="3.40.50.300">
    <property type="entry name" value="P-loop containing nucleotide triphosphate hydrolases"/>
    <property type="match status" value="1"/>
</dbReference>
<evidence type="ECO:0000313" key="3">
    <source>
        <dbReference type="EMBL" id="PQO35337.1"/>
    </source>
</evidence>
<protein>
    <recommendedName>
        <fullName evidence="2">Terminase large subunit GpA endonuclease domain-containing protein</fullName>
    </recommendedName>
</protein>
<organism evidence="3 4">
    <name type="scientific">Blastopirellula marina</name>
    <dbReference type="NCBI Taxonomy" id="124"/>
    <lineage>
        <taxon>Bacteria</taxon>
        <taxon>Pseudomonadati</taxon>
        <taxon>Planctomycetota</taxon>
        <taxon>Planctomycetia</taxon>
        <taxon>Pirellulales</taxon>
        <taxon>Pirellulaceae</taxon>
        <taxon>Blastopirellula</taxon>
    </lineage>
</organism>
<evidence type="ECO:0000259" key="2">
    <source>
        <dbReference type="Pfam" id="PF20454"/>
    </source>
</evidence>
<reference evidence="3 4" key="1">
    <citation type="submission" date="2018-02" db="EMBL/GenBank/DDBJ databases">
        <title>Comparative genomes isolates from brazilian mangrove.</title>
        <authorList>
            <person name="Araujo J.E."/>
            <person name="Taketani R.G."/>
            <person name="Silva M.C.P."/>
            <person name="Loureco M.V."/>
            <person name="Andreote F.D."/>
        </authorList>
    </citation>
    <scope>NUCLEOTIDE SEQUENCE [LARGE SCALE GENOMIC DNA]</scope>
    <source>
        <strain evidence="3 4">Hex-1 MGV</strain>
    </source>
</reference>
<dbReference type="InterPro" id="IPR027417">
    <property type="entry name" value="P-loop_NTPase"/>
</dbReference>
<accession>A0A2S8FT48</accession>
<dbReference type="AlphaFoldDB" id="A0A2S8FT48"/>
<feature type="compositionally biased region" description="Basic residues" evidence="1">
    <location>
        <begin position="744"/>
        <end position="754"/>
    </location>
</feature>
<dbReference type="InterPro" id="IPR046454">
    <property type="entry name" value="GpA_endonuclease"/>
</dbReference>
<gene>
    <name evidence="3" type="ORF">C5Y83_10955</name>
</gene>
<comment type="caution">
    <text evidence="3">The sequence shown here is derived from an EMBL/GenBank/DDBJ whole genome shotgun (WGS) entry which is preliminary data.</text>
</comment>
<dbReference type="SUPFAM" id="SSF52540">
    <property type="entry name" value="P-loop containing nucleoside triphosphate hydrolases"/>
    <property type="match status" value="1"/>
</dbReference>
<name>A0A2S8FT48_9BACT</name>
<dbReference type="GO" id="GO:0004519">
    <property type="term" value="F:endonuclease activity"/>
    <property type="evidence" value="ECO:0007669"/>
    <property type="project" value="InterPro"/>
</dbReference>
<dbReference type="Pfam" id="PF20454">
    <property type="entry name" value="GpA_nuclease"/>
    <property type="match status" value="1"/>
</dbReference>
<proteinExistence type="predicted"/>
<feature type="region of interest" description="Disordered" evidence="1">
    <location>
        <begin position="59"/>
        <end position="89"/>
    </location>
</feature>
<dbReference type="RefSeq" id="WP_105329729.1">
    <property type="nucleotide sequence ID" value="NZ_PUHY01000008.1"/>
</dbReference>
<dbReference type="Proteomes" id="UP000238322">
    <property type="component" value="Unassembled WGS sequence"/>
</dbReference>
<evidence type="ECO:0000256" key="1">
    <source>
        <dbReference type="SAM" id="MobiDB-lite"/>
    </source>
</evidence>
<evidence type="ECO:0000313" key="4">
    <source>
        <dbReference type="Proteomes" id="UP000238322"/>
    </source>
</evidence>
<feature type="domain" description="Terminase large subunit GpA endonuclease" evidence="2">
    <location>
        <begin position="451"/>
        <end position="727"/>
    </location>
</feature>
<dbReference type="EMBL" id="PUHY01000008">
    <property type="protein sequence ID" value="PQO35337.1"/>
    <property type="molecule type" value="Genomic_DNA"/>
</dbReference>
<sequence>MVKVEIEAGELLREINEAGLGKSIDERTLRRHRKELGLGKLVDVGAYLSHLVERDQARRTSANTYEAKKAKAAERSNQATRKGQDIGPLPSILDPERREACRFDLRLFFDTYIKPDGFFAWSLDHLRVFQTMQDAILNGGHFALAMPRGSGKTTITEAAALWAILFGHVKFVVVLGATAEKAEDLLETIKTYLVAKEKLVEDFPEACYPIIRLEGQPNRCRGQHCEGERTHIGWHANELIFPTIEESESSGAIIRTFGITAKGIRGQKYTNANGDTFRPGLALLDDPQDDESASNPAQVKKREKTINGTVMGLGGPGKPITAIMPCTVIYPDDLAARYLNRKLYPEWQGILIQMVKSFPANEALWEEYFGTLREDLEAGRGRKRALAFYRQNRQAMDEGAEVYWTSRFDPPNEISAIQHAMHLRDRDPGTFAAEYQNDPTSGDSVDIVLVTAAEIAAKVHSYKRHQIPNDAEKIVGYVDVQLRLLYYALVAFRGDFTGHIPDYGTWPEQPTKYFVYNPKLARTIQAHKPEGPSAIKLGNLSEEAQIRQALEILVNQDLMLRKWNREGDGAEFQIDLLMIDMGNWTNVVKQFIAESPFRARLMPNKGRGVTAKEKKISEATKKPGEEIGEEWIVPRARGRNALRHLIHDTNHWKSAVQNRWKSPIGQPGCLTIYQGKPQEHRMISEHCSAEYAQRMTSETSGNTVDEWSLRPNRDNHLLDCVVGSHVAGSRKGCAVPSADMLAAKPKKKRGSGKKKLSEIRRQKQMGR</sequence>